<dbReference type="InterPro" id="IPR029044">
    <property type="entry name" value="Nucleotide-diphossugar_trans"/>
</dbReference>
<organism evidence="5 6">
    <name type="scientific">Rotaria magnacalcarata</name>
    <dbReference type="NCBI Taxonomy" id="392030"/>
    <lineage>
        <taxon>Eukaryota</taxon>
        <taxon>Metazoa</taxon>
        <taxon>Spiralia</taxon>
        <taxon>Gnathifera</taxon>
        <taxon>Rotifera</taxon>
        <taxon>Eurotatoria</taxon>
        <taxon>Bdelloidea</taxon>
        <taxon>Philodinida</taxon>
        <taxon>Philodinidae</taxon>
        <taxon>Rotaria</taxon>
    </lineage>
</organism>
<keyword evidence="1" id="KW-0808">Transferase</keyword>
<evidence type="ECO:0000313" key="5">
    <source>
        <dbReference type="EMBL" id="CAF1614046.1"/>
    </source>
</evidence>
<dbReference type="Gene3D" id="3.90.550.20">
    <property type="match status" value="1"/>
</dbReference>
<evidence type="ECO:0000313" key="6">
    <source>
        <dbReference type="Proteomes" id="UP000663834"/>
    </source>
</evidence>
<dbReference type="AlphaFoldDB" id="A0A816BUB8"/>
<accession>A0A816BUB8</accession>
<dbReference type="Pfam" id="PF04488">
    <property type="entry name" value="Gly_transf_sug"/>
    <property type="match status" value="1"/>
</dbReference>
<dbReference type="SUPFAM" id="SSF57196">
    <property type="entry name" value="EGF/Laminin"/>
    <property type="match status" value="1"/>
</dbReference>
<dbReference type="PANTHER" id="PTHR32385:SF23">
    <property type="entry name" value="NUCLEOTIDE-DIPHOSPHO-SUGAR TRANSFERASE"/>
    <property type="match status" value="1"/>
</dbReference>
<sequence>MIDNHLILGGSRRILSFSFCFIISCIVIIVIVKRSDKIDTTIYNTDSSLLSTSCKHVSIDELDRWFHSKKWNEIPKIIHQTWKNKTLRQRQARWSQTWCDQYTNWYYHLWTDDENDLFVRTKFPWFYPTYNKLSPAILRVDSVRYLYMLYYGGLYIDLDYESVRRIDALFTNKSVVLSLINYSFNSMNSVPNSWMASRPNHPLWTYILHRIILLWSRASDKERNEFWNGKAEFFTGPQSLFEGLMFYLHTIQHTDETLDQLFGNKQNQNADSILEVANITFLGPKLNNAYDWMNGIGADVCSAEKATFDEKKCQDVVKPIYAITYWSHSYGHGHENDLNYLGDEKKTHTCTIKNGGCDPNAGCSHDNATNAVVCTCKTGYTNTGVAPAVICSDSCSLYNGGCDINAECSHRLEDFDVVCNCRVGFINVGTVNGVNCSDGCYVNNGGCGVNAVCSHDLTTMAIQCTCMTGYTNSGNGTTLVCTDSCKVNNGGCDSSATCSHDSVTFAVVCGCSIGFVRSGCDITAGCIDSCKVKNGGCGENAACAHDNLTNAVVCTCNKGYTNTGFGNSVYCTDSCQVNNGECDSNAACSHDASTNIVVCSCKNGYVNSGTDSVIKCTDACQVNNGGCDSNATCSHDASTNGVVCSCKNGFVNTGCGTTVKCTGIISNLVCFT</sequence>
<dbReference type="InterPro" id="IPR007577">
    <property type="entry name" value="GlycoTrfase_DXD_sugar-bd_CS"/>
</dbReference>
<dbReference type="GO" id="GO:0051999">
    <property type="term" value="P:mannosyl-inositol phosphorylceramide biosynthetic process"/>
    <property type="evidence" value="ECO:0007669"/>
    <property type="project" value="TreeGrafter"/>
</dbReference>
<dbReference type="PANTHER" id="PTHR32385">
    <property type="entry name" value="MANNOSYL PHOSPHORYLINOSITOL CERAMIDE SYNTHASE"/>
    <property type="match status" value="1"/>
</dbReference>
<dbReference type="InterPro" id="IPR051706">
    <property type="entry name" value="Glycosyltransferase_domain"/>
</dbReference>
<keyword evidence="3" id="KW-1133">Transmembrane helix</keyword>
<comment type="caution">
    <text evidence="5">The sequence shown here is derived from an EMBL/GenBank/DDBJ whole genome shotgun (WGS) entry which is preliminary data.</text>
</comment>
<feature type="disulfide bond" evidence="2">
    <location>
        <begin position="627"/>
        <end position="644"/>
    </location>
</feature>
<keyword evidence="3" id="KW-0472">Membrane</keyword>
<dbReference type="GO" id="GO:0016020">
    <property type="term" value="C:membrane"/>
    <property type="evidence" value="ECO:0007669"/>
    <property type="project" value="GOC"/>
</dbReference>
<protein>
    <recommendedName>
        <fullName evidence="4">EGF-like domain-containing protein</fullName>
    </recommendedName>
</protein>
<proteinExistence type="predicted"/>
<dbReference type="PROSITE" id="PS01186">
    <property type="entry name" value="EGF_2"/>
    <property type="match status" value="1"/>
</dbReference>
<keyword evidence="3" id="KW-0812">Transmembrane</keyword>
<evidence type="ECO:0000256" key="2">
    <source>
        <dbReference type="PROSITE-ProRule" id="PRU00076"/>
    </source>
</evidence>
<name>A0A816BUB8_9BILA</name>
<gene>
    <name evidence="5" type="ORF">KQP761_LOCUS23743</name>
</gene>
<dbReference type="Proteomes" id="UP000663834">
    <property type="component" value="Unassembled WGS sequence"/>
</dbReference>
<keyword evidence="2" id="KW-1015">Disulfide bond</keyword>
<reference evidence="5" key="1">
    <citation type="submission" date="2021-02" db="EMBL/GenBank/DDBJ databases">
        <authorList>
            <person name="Nowell W R."/>
        </authorList>
    </citation>
    <scope>NUCLEOTIDE SEQUENCE</scope>
</reference>
<dbReference type="GO" id="GO:0000030">
    <property type="term" value="F:mannosyltransferase activity"/>
    <property type="evidence" value="ECO:0007669"/>
    <property type="project" value="TreeGrafter"/>
</dbReference>
<dbReference type="InterPro" id="IPR000742">
    <property type="entry name" value="EGF"/>
</dbReference>
<evidence type="ECO:0000256" key="1">
    <source>
        <dbReference type="ARBA" id="ARBA00022679"/>
    </source>
</evidence>
<comment type="caution">
    <text evidence="2">Lacks conserved residue(s) required for the propagation of feature annotation.</text>
</comment>
<dbReference type="PROSITE" id="PS50026">
    <property type="entry name" value="EGF_3"/>
    <property type="match status" value="1"/>
</dbReference>
<dbReference type="Gene3D" id="2.10.25.10">
    <property type="entry name" value="Laminin"/>
    <property type="match status" value="6"/>
</dbReference>
<evidence type="ECO:0000256" key="3">
    <source>
        <dbReference type="SAM" id="Phobius"/>
    </source>
</evidence>
<feature type="transmembrane region" description="Helical" evidence="3">
    <location>
        <begin position="14"/>
        <end position="32"/>
    </location>
</feature>
<evidence type="ECO:0000259" key="4">
    <source>
        <dbReference type="PROSITE" id="PS50026"/>
    </source>
</evidence>
<feature type="disulfide bond" evidence="2">
    <location>
        <begin position="646"/>
        <end position="655"/>
    </location>
</feature>
<feature type="domain" description="EGF-like" evidence="4">
    <location>
        <begin position="617"/>
        <end position="656"/>
    </location>
</feature>
<dbReference type="SMART" id="SM00181">
    <property type="entry name" value="EGF"/>
    <property type="match status" value="7"/>
</dbReference>
<dbReference type="SUPFAM" id="SSF53448">
    <property type="entry name" value="Nucleotide-diphospho-sugar transferases"/>
    <property type="match status" value="1"/>
</dbReference>
<dbReference type="OrthoDB" id="9997758at2759"/>
<keyword evidence="2" id="KW-0245">EGF-like domain</keyword>
<dbReference type="EMBL" id="CAJNOW010012788">
    <property type="protein sequence ID" value="CAF1614046.1"/>
    <property type="molecule type" value="Genomic_DNA"/>
</dbReference>